<reference evidence="1 2" key="1">
    <citation type="journal article" date="2019" name="Nat. Ecol. Evol.">
        <title>Megaphylogeny resolves global patterns of mushroom evolution.</title>
        <authorList>
            <person name="Varga T."/>
            <person name="Krizsan K."/>
            <person name="Foldi C."/>
            <person name="Dima B."/>
            <person name="Sanchez-Garcia M."/>
            <person name="Sanchez-Ramirez S."/>
            <person name="Szollosi G.J."/>
            <person name="Szarkandi J.G."/>
            <person name="Papp V."/>
            <person name="Albert L."/>
            <person name="Andreopoulos W."/>
            <person name="Angelini C."/>
            <person name="Antonin V."/>
            <person name="Barry K.W."/>
            <person name="Bougher N.L."/>
            <person name="Buchanan P."/>
            <person name="Buyck B."/>
            <person name="Bense V."/>
            <person name="Catcheside P."/>
            <person name="Chovatia M."/>
            <person name="Cooper J."/>
            <person name="Damon W."/>
            <person name="Desjardin D."/>
            <person name="Finy P."/>
            <person name="Geml J."/>
            <person name="Haridas S."/>
            <person name="Hughes K."/>
            <person name="Justo A."/>
            <person name="Karasinski D."/>
            <person name="Kautmanova I."/>
            <person name="Kiss B."/>
            <person name="Kocsube S."/>
            <person name="Kotiranta H."/>
            <person name="LaButti K.M."/>
            <person name="Lechner B.E."/>
            <person name="Liimatainen K."/>
            <person name="Lipzen A."/>
            <person name="Lukacs Z."/>
            <person name="Mihaltcheva S."/>
            <person name="Morgado L.N."/>
            <person name="Niskanen T."/>
            <person name="Noordeloos M.E."/>
            <person name="Ohm R.A."/>
            <person name="Ortiz-Santana B."/>
            <person name="Ovrebo C."/>
            <person name="Racz N."/>
            <person name="Riley R."/>
            <person name="Savchenko A."/>
            <person name="Shiryaev A."/>
            <person name="Soop K."/>
            <person name="Spirin V."/>
            <person name="Szebenyi C."/>
            <person name="Tomsovsky M."/>
            <person name="Tulloss R.E."/>
            <person name="Uehling J."/>
            <person name="Grigoriev I.V."/>
            <person name="Vagvolgyi C."/>
            <person name="Papp T."/>
            <person name="Martin F.M."/>
            <person name="Miettinen O."/>
            <person name="Hibbett D.S."/>
            <person name="Nagy L.G."/>
        </authorList>
    </citation>
    <scope>NUCLEOTIDE SEQUENCE [LARGE SCALE GENOMIC DNA]</scope>
    <source>
        <strain evidence="1 2">OMC1185</strain>
    </source>
</reference>
<organism evidence="1 2">
    <name type="scientific">Heliocybe sulcata</name>
    <dbReference type="NCBI Taxonomy" id="5364"/>
    <lineage>
        <taxon>Eukaryota</taxon>
        <taxon>Fungi</taxon>
        <taxon>Dikarya</taxon>
        <taxon>Basidiomycota</taxon>
        <taxon>Agaricomycotina</taxon>
        <taxon>Agaricomycetes</taxon>
        <taxon>Gloeophyllales</taxon>
        <taxon>Gloeophyllaceae</taxon>
        <taxon>Heliocybe</taxon>
    </lineage>
</organism>
<name>A0A5C3NGJ5_9AGAM</name>
<gene>
    <name evidence="1" type="ORF">OE88DRAFT_1652642</name>
</gene>
<dbReference type="Proteomes" id="UP000305948">
    <property type="component" value="Unassembled WGS sequence"/>
</dbReference>
<proteinExistence type="predicted"/>
<protein>
    <submittedName>
        <fullName evidence="1">Uncharacterized protein</fullName>
    </submittedName>
</protein>
<keyword evidence="2" id="KW-1185">Reference proteome</keyword>
<evidence type="ECO:0000313" key="1">
    <source>
        <dbReference type="EMBL" id="TFK56057.1"/>
    </source>
</evidence>
<evidence type="ECO:0000313" key="2">
    <source>
        <dbReference type="Proteomes" id="UP000305948"/>
    </source>
</evidence>
<sequence length="160" mass="18669">MEHVASTENRIHVLSYEDKVVILVLRSPYSIRRRRNSTPTWRYGVYVKCVYTGFPELLLHPFTKAAHDPSLLCFIPMPLDRRMRSGRHRNSHERPATMPKSMNFDIGILIRDPSRNLAKRRKPSGRALGRRSVRRKQKEHWEDNLFAEVCFRGCAGSPGR</sequence>
<accession>A0A5C3NGJ5</accession>
<dbReference type="EMBL" id="ML213504">
    <property type="protein sequence ID" value="TFK56057.1"/>
    <property type="molecule type" value="Genomic_DNA"/>
</dbReference>
<dbReference type="AlphaFoldDB" id="A0A5C3NGJ5"/>